<comment type="caution">
    <text evidence="1">The sequence shown here is derived from an EMBL/GenBank/DDBJ whole genome shotgun (WGS) entry which is preliminary data.</text>
</comment>
<dbReference type="EMBL" id="JXTC01000281">
    <property type="protein sequence ID" value="PON70690.1"/>
    <property type="molecule type" value="Genomic_DNA"/>
</dbReference>
<accession>A0A2P5DBS1</accession>
<dbReference type="InParanoid" id="A0A2P5DBS1"/>
<keyword evidence="2" id="KW-1185">Reference proteome</keyword>
<gene>
    <name evidence="1" type="ORF">TorRG33x02_256260</name>
</gene>
<evidence type="ECO:0000313" key="1">
    <source>
        <dbReference type="EMBL" id="PON70690.1"/>
    </source>
</evidence>
<sequence length="88" mass="9579">MSTWSVSSSKDSERRLWVLTMETTFDSCDGLPNGCLSSGRWSLMSVRSNRGLRATSFMLLIKSKAAIGVETSSSESVLEESLGKGVRV</sequence>
<name>A0A2P5DBS1_TREOI</name>
<dbReference type="AlphaFoldDB" id="A0A2P5DBS1"/>
<dbReference type="Proteomes" id="UP000237000">
    <property type="component" value="Unassembled WGS sequence"/>
</dbReference>
<protein>
    <submittedName>
        <fullName evidence="1">Uncharacterized protein</fullName>
    </submittedName>
</protein>
<proteinExistence type="predicted"/>
<evidence type="ECO:0000313" key="2">
    <source>
        <dbReference type="Proteomes" id="UP000237000"/>
    </source>
</evidence>
<organism evidence="1 2">
    <name type="scientific">Trema orientale</name>
    <name type="common">Charcoal tree</name>
    <name type="synonym">Celtis orientalis</name>
    <dbReference type="NCBI Taxonomy" id="63057"/>
    <lineage>
        <taxon>Eukaryota</taxon>
        <taxon>Viridiplantae</taxon>
        <taxon>Streptophyta</taxon>
        <taxon>Embryophyta</taxon>
        <taxon>Tracheophyta</taxon>
        <taxon>Spermatophyta</taxon>
        <taxon>Magnoliopsida</taxon>
        <taxon>eudicotyledons</taxon>
        <taxon>Gunneridae</taxon>
        <taxon>Pentapetalae</taxon>
        <taxon>rosids</taxon>
        <taxon>fabids</taxon>
        <taxon>Rosales</taxon>
        <taxon>Cannabaceae</taxon>
        <taxon>Trema</taxon>
    </lineage>
</organism>
<reference evidence="2" key="1">
    <citation type="submission" date="2016-06" db="EMBL/GenBank/DDBJ databases">
        <title>Parallel loss of symbiosis genes in relatives of nitrogen-fixing non-legume Parasponia.</title>
        <authorList>
            <person name="Van Velzen R."/>
            <person name="Holmer R."/>
            <person name="Bu F."/>
            <person name="Rutten L."/>
            <person name="Van Zeijl A."/>
            <person name="Liu W."/>
            <person name="Santuari L."/>
            <person name="Cao Q."/>
            <person name="Sharma T."/>
            <person name="Shen D."/>
            <person name="Roswanjaya Y."/>
            <person name="Wardhani T."/>
            <person name="Kalhor M.S."/>
            <person name="Jansen J."/>
            <person name="Van den Hoogen J."/>
            <person name="Gungor B."/>
            <person name="Hartog M."/>
            <person name="Hontelez J."/>
            <person name="Verver J."/>
            <person name="Yang W.-C."/>
            <person name="Schijlen E."/>
            <person name="Repin R."/>
            <person name="Schilthuizen M."/>
            <person name="Schranz E."/>
            <person name="Heidstra R."/>
            <person name="Miyata K."/>
            <person name="Fedorova E."/>
            <person name="Kohlen W."/>
            <person name="Bisseling T."/>
            <person name="Smit S."/>
            <person name="Geurts R."/>
        </authorList>
    </citation>
    <scope>NUCLEOTIDE SEQUENCE [LARGE SCALE GENOMIC DNA]</scope>
    <source>
        <strain evidence="2">cv. RG33-2</strain>
    </source>
</reference>